<dbReference type="InterPro" id="IPR011663">
    <property type="entry name" value="UTRA"/>
</dbReference>
<dbReference type="InterPro" id="IPR050679">
    <property type="entry name" value="Bact_HTH_transcr_reg"/>
</dbReference>
<keyword evidence="3" id="KW-0804">Transcription</keyword>
<dbReference type="SMART" id="SM00866">
    <property type="entry name" value="UTRA"/>
    <property type="match status" value="1"/>
</dbReference>
<keyword evidence="7" id="KW-1185">Reference proteome</keyword>
<dbReference type="GO" id="GO:0045892">
    <property type="term" value="P:negative regulation of DNA-templated transcription"/>
    <property type="evidence" value="ECO:0007669"/>
    <property type="project" value="TreeGrafter"/>
</dbReference>
<dbReference type="Proteomes" id="UP000414364">
    <property type="component" value="Unassembled WGS sequence"/>
</dbReference>
<dbReference type="InterPro" id="IPR036390">
    <property type="entry name" value="WH_DNA-bd_sf"/>
</dbReference>
<keyword evidence="1" id="KW-0805">Transcription regulation</keyword>
<dbReference type="PRINTS" id="PR00035">
    <property type="entry name" value="HTHGNTR"/>
</dbReference>
<dbReference type="PANTHER" id="PTHR44846">
    <property type="entry name" value="MANNOSYL-D-GLYCERATE TRANSPORT/METABOLISM SYSTEM REPRESSOR MNGR-RELATED"/>
    <property type="match status" value="1"/>
</dbReference>
<comment type="caution">
    <text evidence="6">The sequence shown here is derived from an EMBL/GenBank/DDBJ whole genome shotgun (WGS) entry which is preliminary data.</text>
</comment>
<evidence type="ECO:0000313" key="5">
    <source>
        <dbReference type="EMBL" id="MQS76428.1"/>
    </source>
</evidence>
<name>A0A5P1A087_9LACO</name>
<dbReference type="GO" id="GO:0003677">
    <property type="term" value="F:DNA binding"/>
    <property type="evidence" value="ECO:0007669"/>
    <property type="project" value="UniProtKB-KW"/>
</dbReference>
<organism evidence="6 7">
    <name type="scientific">Companilactobacillus halodurans</name>
    <dbReference type="NCBI Taxonomy" id="2584183"/>
    <lineage>
        <taxon>Bacteria</taxon>
        <taxon>Bacillati</taxon>
        <taxon>Bacillota</taxon>
        <taxon>Bacilli</taxon>
        <taxon>Lactobacillales</taxon>
        <taxon>Lactobacillaceae</taxon>
        <taxon>Companilactobacillus</taxon>
    </lineage>
</organism>
<protein>
    <submittedName>
        <fullName evidence="6">GntR family transcriptional regulator</fullName>
    </submittedName>
</protein>
<dbReference type="OrthoDB" id="149756at2"/>
<dbReference type="Pfam" id="PF07702">
    <property type="entry name" value="UTRA"/>
    <property type="match status" value="1"/>
</dbReference>
<evidence type="ECO:0000313" key="6">
    <source>
        <dbReference type="EMBL" id="MQS98452.1"/>
    </source>
</evidence>
<evidence type="ECO:0000256" key="3">
    <source>
        <dbReference type="ARBA" id="ARBA00023163"/>
    </source>
</evidence>
<dbReference type="Pfam" id="PF00392">
    <property type="entry name" value="GntR"/>
    <property type="match status" value="1"/>
</dbReference>
<keyword evidence="2" id="KW-0238">DNA-binding</keyword>
<dbReference type="InterPro" id="IPR036388">
    <property type="entry name" value="WH-like_DNA-bd_sf"/>
</dbReference>
<dbReference type="InterPro" id="IPR000524">
    <property type="entry name" value="Tscrpt_reg_HTH_GntR"/>
</dbReference>
<gene>
    <name evidence="6" type="ORF">FHL05_11365</name>
    <name evidence="5" type="ORF">FHL06_08560</name>
</gene>
<dbReference type="Proteomes" id="UP000371423">
    <property type="component" value="Unassembled WGS sequence"/>
</dbReference>
<dbReference type="EMBL" id="VDFP01000017">
    <property type="protein sequence ID" value="MQS76428.1"/>
    <property type="molecule type" value="Genomic_DNA"/>
</dbReference>
<dbReference type="SUPFAM" id="SSF46785">
    <property type="entry name" value="Winged helix' DNA-binding domain"/>
    <property type="match status" value="1"/>
</dbReference>
<dbReference type="PANTHER" id="PTHR44846:SF1">
    <property type="entry name" value="MANNOSYL-D-GLYCERATE TRANSPORT_METABOLISM SYSTEM REPRESSOR MNGR-RELATED"/>
    <property type="match status" value="1"/>
</dbReference>
<evidence type="ECO:0000313" key="8">
    <source>
        <dbReference type="Proteomes" id="UP000414364"/>
    </source>
</evidence>
<dbReference type="Gene3D" id="3.40.1410.10">
    <property type="entry name" value="Chorismate lyase-like"/>
    <property type="match status" value="1"/>
</dbReference>
<dbReference type="AlphaFoldDB" id="A0A5P1A087"/>
<evidence type="ECO:0000256" key="1">
    <source>
        <dbReference type="ARBA" id="ARBA00023015"/>
    </source>
</evidence>
<dbReference type="InterPro" id="IPR028978">
    <property type="entry name" value="Chorismate_lyase_/UTRA_dom_sf"/>
</dbReference>
<evidence type="ECO:0000256" key="2">
    <source>
        <dbReference type="ARBA" id="ARBA00023125"/>
    </source>
</evidence>
<accession>A0A5P1A087</accession>
<evidence type="ECO:0000259" key="4">
    <source>
        <dbReference type="PROSITE" id="PS50949"/>
    </source>
</evidence>
<dbReference type="PROSITE" id="PS50949">
    <property type="entry name" value="HTH_GNTR"/>
    <property type="match status" value="1"/>
</dbReference>
<dbReference type="CDD" id="cd07377">
    <property type="entry name" value="WHTH_GntR"/>
    <property type="match status" value="1"/>
</dbReference>
<dbReference type="Gene3D" id="1.10.10.10">
    <property type="entry name" value="Winged helix-like DNA-binding domain superfamily/Winged helix DNA-binding domain"/>
    <property type="match status" value="1"/>
</dbReference>
<dbReference type="RefSeq" id="WP_153385821.1">
    <property type="nucleotide sequence ID" value="NZ_VDFO01000053.1"/>
</dbReference>
<reference evidence="7 8" key="1">
    <citation type="journal article" date="2019" name="Syst. Appl. Microbiol.">
        <title>Polyphasic characterization of two novel Lactobacillus spp. isolated from blown salami packages: Description of Lactobacillus halodurans sp. nov. and Lactobacillus salsicarnum sp. nov.</title>
        <authorList>
            <person name="Schuster J.A."/>
            <person name="Klingl A."/>
            <person name="Vogel R.F."/>
            <person name="Ehrmann M.A."/>
        </authorList>
    </citation>
    <scope>NUCLEOTIDE SEQUENCE [LARGE SCALE GENOMIC DNA]</scope>
    <source>
        <strain evidence="6 7">TMW 1.1920</strain>
        <strain evidence="5 8">TMW 1.2172</strain>
    </source>
</reference>
<evidence type="ECO:0000313" key="7">
    <source>
        <dbReference type="Proteomes" id="UP000371423"/>
    </source>
</evidence>
<dbReference type="EMBL" id="VDFO01000053">
    <property type="protein sequence ID" value="MQS98452.1"/>
    <property type="molecule type" value="Genomic_DNA"/>
</dbReference>
<dbReference type="SUPFAM" id="SSF64288">
    <property type="entry name" value="Chorismate lyase-like"/>
    <property type="match status" value="1"/>
</dbReference>
<dbReference type="SMART" id="SM00345">
    <property type="entry name" value="HTH_GNTR"/>
    <property type="match status" value="1"/>
</dbReference>
<feature type="domain" description="HTH gntR-type" evidence="4">
    <location>
        <begin position="9"/>
        <end position="77"/>
    </location>
</feature>
<proteinExistence type="predicted"/>
<dbReference type="FunFam" id="1.10.10.10:FF:000079">
    <property type="entry name" value="GntR family transcriptional regulator"/>
    <property type="match status" value="1"/>
</dbReference>
<sequence length="240" mass="27793">MRKQNKSKSLLYEQLTDTINKRVQENTYKSGEMIPSELELQREFGVSRSTVRKALNILSKQNILMKIPGKGTFVSDKKSPIKTKSKHFLSFTDNVKRSGKKLTTKLIYTKDVNNNEKQRNFFNISESDKLVKIKRLRYLNGEPFCIETTWLSEKYSDITNNNLDGSLYQILKKKYDSAPNNGQKTFKIIFATQEESFLLDVSRGSALMKINDYVYDQNGFPLHISEQILKGDKFTYAVNQ</sequence>
<dbReference type="GO" id="GO:0003700">
    <property type="term" value="F:DNA-binding transcription factor activity"/>
    <property type="evidence" value="ECO:0007669"/>
    <property type="project" value="InterPro"/>
</dbReference>